<evidence type="ECO:0000313" key="3">
    <source>
        <dbReference type="Proteomes" id="UP000255099"/>
    </source>
</evidence>
<gene>
    <name evidence="2" type="primary">traD_6</name>
    <name evidence="2" type="ORF">NCTC9637_00280</name>
</gene>
<evidence type="ECO:0000256" key="1">
    <source>
        <dbReference type="SAM" id="Phobius"/>
    </source>
</evidence>
<feature type="transmembrane region" description="Helical" evidence="1">
    <location>
        <begin position="28"/>
        <end position="47"/>
    </location>
</feature>
<keyword evidence="1" id="KW-0472">Membrane</keyword>
<accession>A0A377VUV4</accession>
<dbReference type="EMBL" id="UGLB01000002">
    <property type="protein sequence ID" value="STT45435.1"/>
    <property type="molecule type" value="Genomic_DNA"/>
</dbReference>
<dbReference type="AlphaFoldDB" id="A0A377VUV4"/>
<keyword evidence="1" id="KW-1133">Transmembrane helix</keyword>
<sequence>MSLNSRDFTQGGQVLKYMIGMFLQIMNIATYYILMISVLVFFGWLLIRMSLQQIWHGTCYWLIRYCVIPLREHSVNQEWSPYVFHFTKATGEVVEFSRTAV</sequence>
<name>A0A377VUV4_KLEPN</name>
<evidence type="ECO:0000313" key="2">
    <source>
        <dbReference type="EMBL" id="STT45435.1"/>
    </source>
</evidence>
<proteinExistence type="predicted"/>
<protein>
    <submittedName>
        <fullName evidence="2">Conjugal transfer protein TraD</fullName>
    </submittedName>
</protein>
<reference evidence="2 3" key="1">
    <citation type="submission" date="2018-06" db="EMBL/GenBank/DDBJ databases">
        <authorList>
            <consortium name="Pathogen Informatics"/>
            <person name="Doyle S."/>
        </authorList>
    </citation>
    <scope>NUCLEOTIDE SEQUENCE [LARGE SCALE GENOMIC DNA]</scope>
    <source>
        <strain evidence="2 3">NCTC9637</strain>
    </source>
</reference>
<keyword evidence="1" id="KW-0812">Transmembrane</keyword>
<organism evidence="2 3">
    <name type="scientific">Klebsiella pneumoniae</name>
    <dbReference type="NCBI Taxonomy" id="573"/>
    <lineage>
        <taxon>Bacteria</taxon>
        <taxon>Pseudomonadati</taxon>
        <taxon>Pseudomonadota</taxon>
        <taxon>Gammaproteobacteria</taxon>
        <taxon>Enterobacterales</taxon>
        <taxon>Enterobacteriaceae</taxon>
        <taxon>Klebsiella/Raoultella group</taxon>
        <taxon>Klebsiella</taxon>
        <taxon>Klebsiella pneumoniae complex</taxon>
    </lineage>
</organism>
<dbReference type="Proteomes" id="UP000255099">
    <property type="component" value="Unassembled WGS sequence"/>
</dbReference>